<reference evidence="1 2" key="1">
    <citation type="submission" date="2018-12" db="EMBL/GenBank/DDBJ databases">
        <title>Genome sequence and assembly of Colletotrichum trifolii.</title>
        <authorList>
            <person name="Gan P."/>
            <person name="Shirasu K."/>
        </authorList>
    </citation>
    <scope>NUCLEOTIDE SEQUENCE [LARGE SCALE GENOMIC DNA]</scope>
    <source>
        <strain evidence="1 2">543-2</strain>
    </source>
</reference>
<comment type="caution">
    <text evidence="1">The sequence shown here is derived from an EMBL/GenBank/DDBJ whole genome shotgun (WGS) entry which is preliminary data.</text>
</comment>
<dbReference type="Proteomes" id="UP000295703">
    <property type="component" value="Unassembled WGS sequence"/>
</dbReference>
<proteinExistence type="predicted"/>
<dbReference type="AlphaFoldDB" id="A0A4R8QXI0"/>
<evidence type="ECO:0000313" key="1">
    <source>
        <dbReference type="EMBL" id="TDZ41411.1"/>
    </source>
</evidence>
<name>A0A4R8QXI0_COLTR</name>
<accession>A0A4R8QXI0</accession>
<dbReference type="EMBL" id="RYZW01000137">
    <property type="protein sequence ID" value="TDZ41411.1"/>
    <property type="molecule type" value="Genomic_DNA"/>
</dbReference>
<protein>
    <submittedName>
        <fullName evidence="1">Uncharacterized protein</fullName>
    </submittedName>
</protein>
<evidence type="ECO:0000313" key="2">
    <source>
        <dbReference type="Proteomes" id="UP000295703"/>
    </source>
</evidence>
<keyword evidence="2" id="KW-1185">Reference proteome</keyword>
<organism evidence="1 2">
    <name type="scientific">Colletotrichum trifolii</name>
    <dbReference type="NCBI Taxonomy" id="5466"/>
    <lineage>
        <taxon>Eukaryota</taxon>
        <taxon>Fungi</taxon>
        <taxon>Dikarya</taxon>
        <taxon>Ascomycota</taxon>
        <taxon>Pezizomycotina</taxon>
        <taxon>Sordariomycetes</taxon>
        <taxon>Hypocreomycetidae</taxon>
        <taxon>Glomerellales</taxon>
        <taxon>Glomerellaceae</taxon>
        <taxon>Colletotrichum</taxon>
        <taxon>Colletotrichum orbiculare species complex</taxon>
    </lineage>
</organism>
<gene>
    <name evidence="1" type="ORF">CTRI78_v009670</name>
</gene>
<sequence length="90" mass="9749">MPPAAGQHSSIDAGVWRRLKTSSIQALGPSNAGQVADSQVVSSSPLVVVAPGRKYDSHSTTTLSGYVFLRMFSIRTLDHHIVKLFVTRRT</sequence>